<sequence>MTDSVCETTSCSSRAIRRRSPNTARSAATARAASASNATATARSRARRRACMPRPNAHATVTATKLTAVKGLSKYGARTRTNPAIAVYVISSPPSAIGRRAQDPTV</sequence>
<name>A0ABP8DI28_9ACTN</name>
<dbReference type="EMBL" id="BAABAT010000023">
    <property type="protein sequence ID" value="GAA4256306.1"/>
    <property type="molecule type" value="Genomic_DNA"/>
</dbReference>
<gene>
    <name evidence="2" type="ORF">GCM10022255_068640</name>
</gene>
<comment type="caution">
    <text evidence="2">The sequence shown here is derived from an EMBL/GenBank/DDBJ whole genome shotgun (WGS) entry which is preliminary data.</text>
</comment>
<reference evidence="3" key="1">
    <citation type="journal article" date="2019" name="Int. J. Syst. Evol. Microbiol.">
        <title>The Global Catalogue of Microorganisms (GCM) 10K type strain sequencing project: providing services to taxonomists for standard genome sequencing and annotation.</title>
        <authorList>
            <consortium name="The Broad Institute Genomics Platform"/>
            <consortium name="The Broad Institute Genome Sequencing Center for Infectious Disease"/>
            <person name="Wu L."/>
            <person name="Ma J."/>
        </authorList>
    </citation>
    <scope>NUCLEOTIDE SEQUENCE [LARGE SCALE GENOMIC DNA]</scope>
    <source>
        <strain evidence="3">JCM 17441</strain>
    </source>
</reference>
<evidence type="ECO:0000313" key="3">
    <source>
        <dbReference type="Proteomes" id="UP001500620"/>
    </source>
</evidence>
<organism evidence="2 3">
    <name type="scientific">Dactylosporangium darangshiense</name>
    <dbReference type="NCBI Taxonomy" id="579108"/>
    <lineage>
        <taxon>Bacteria</taxon>
        <taxon>Bacillati</taxon>
        <taxon>Actinomycetota</taxon>
        <taxon>Actinomycetes</taxon>
        <taxon>Micromonosporales</taxon>
        <taxon>Micromonosporaceae</taxon>
        <taxon>Dactylosporangium</taxon>
    </lineage>
</organism>
<dbReference type="Proteomes" id="UP001500620">
    <property type="component" value="Unassembled WGS sequence"/>
</dbReference>
<feature type="region of interest" description="Disordered" evidence="1">
    <location>
        <begin position="1"/>
        <end position="50"/>
    </location>
</feature>
<accession>A0ABP8DI28</accession>
<feature type="compositionally biased region" description="Low complexity" evidence="1">
    <location>
        <begin position="21"/>
        <end position="43"/>
    </location>
</feature>
<feature type="compositionally biased region" description="Polar residues" evidence="1">
    <location>
        <begin position="1"/>
        <end position="13"/>
    </location>
</feature>
<proteinExistence type="predicted"/>
<protein>
    <submittedName>
        <fullName evidence="2">Uncharacterized protein</fullName>
    </submittedName>
</protein>
<evidence type="ECO:0000313" key="2">
    <source>
        <dbReference type="EMBL" id="GAA4256306.1"/>
    </source>
</evidence>
<evidence type="ECO:0000256" key="1">
    <source>
        <dbReference type="SAM" id="MobiDB-lite"/>
    </source>
</evidence>
<keyword evidence="3" id="KW-1185">Reference proteome</keyword>